<dbReference type="InterPro" id="IPR014729">
    <property type="entry name" value="Rossmann-like_a/b/a_fold"/>
</dbReference>
<dbReference type="AlphaFoldDB" id="A0A382KLK0"/>
<dbReference type="SUPFAM" id="SSF52467">
    <property type="entry name" value="DHS-like NAD/FAD-binding domain"/>
    <property type="match status" value="1"/>
</dbReference>
<dbReference type="GO" id="GO:0033539">
    <property type="term" value="P:fatty acid beta-oxidation using acyl-CoA dehydrogenase"/>
    <property type="evidence" value="ECO:0007669"/>
    <property type="project" value="TreeGrafter"/>
</dbReference>
<dbReference type="InterPro" id="IPR029035">
    <property type="entry name" value="DHS-like_NAD/FAD-binding_dom"/>
</dbReference>
<proteinExistence type="inferred from homology"/>
<dbReference type="Gene3D" id="3.40.50.620">
    <property type="entry name" value="HUPs"/>
    <property type="match status" value="1"/>
</dbReference>
<feature type="domain" description="Electron transfer flavoprotein alpha/beta-subunit N-terminal" evidence="7">
    <location>
        <begin position="4"/>
        <end position="94"/>
    </location>
</feature>
<evidence type="ECO:0000256" key="3">
    <source>
        <dbReference type="ARBA" id="ARBA00022630"/>
    </source>
</evidence>
<dbReference type="PANTHER" id="PTHR43153">
    <property type="entry name" value="ELECTRON TRANSFER FLAVOPROTEIN ALPHA"/>
    <property type="match status" value="1"/>
</dbReference>
<dbReference type="GO" id="GO:0050660">
    <property type="term" value="F:flavin adenine dinucleotide binding"/>
    <property type="evidence" value="ECO:0007669"/>
    <property type="project" value="InterPro"/>
</dbReference>
<dbReference type="FunFam" id="3.40.50.1220:FF:000004">
    <property type="entry name" value="Electron transfer flavoprotein"/>
    <property type="match status" value="1"/>
</dbReference>
<dbReference type="PROSITE" id="PS00696">
    <property type="entry name" value="ETF_ALPHA"/>
    <property type="match status" value="1"/>
</dbReference>
<dbReference type="PANTHER" id="PTHR43153:SF1">
    <property type="entry name" value="ELECTRON TRANSFER FLAVOPROTEIN SUBUNIT ALPHA, MITOCHONDRIAL"/>
    <property type="match status" value="1"/>
</dbReference>
<keyword evidence="2" id="KW-0813">Transport</keyword>
<feature type="non-terminal residue" evidence="8">
    <location>
        <position position="1"/>
    </location>
</feature>
<dbReference type="InterPro" id="IPR001308">
    <property type="entry name" value="ETF_a/FixB"/>
</dbReference>
<dbReference type="GO" id="GO:0009055">
    <property type="term" value="F:electron transfer activity"/>
    <property type="evidence" value="ECO:0007669"/>
    <property type="project" value="InterPro"/>
</dbReference>
<keyword evidence="5" id="KW-0249">Electron transport</keyword>
<dbReference type="InterPro" id="IPR014730">
    <property type="entry name" value="ETF_a/b_N"/>
</dbReference>
<organism evidence="8">
    <name type="scientific">marine metagenome</name>
    <dbReference type="NCBI Taxonomy" id="408172"/>
    <lineage>
        <taxon>unclassified sequences</taxon>
        <taxon>metagenomes</taxon>
        <taxon>ecological metagenomes</taxon>
    </lineage>
</organism>
<gene>
    <name evidence="8" type="ORF">METZ01_LOCUS277973</name>
</gene>
<sequence length="242" mass="25684">ALERQPAAILALHSHFLGRDLAPVLASRLGTGLIGDCIDVEWRTGFVGKRFVYRRKLIATQRSIESGVQVATCQRGAFVVPESTGLGAEVEVIPIEIDGGAIRWEVGAFDEAEVVAGDITEADVIVAAGRGVGSKDNLDLVQRLAKAIGGTLAASRPLVDHGWLPRGLQVGSSGKTVRPRLYLALGISGAIQHVVGMRDSDVIVAINKDPRAPIFEYADYGVVADLMEIIGPLTDEVETLQG</sequence>
<dbReference type="SUPFAM" id="SSF52402">
    <property type="entry name" value="Adenine nucleotide alpha hydrolases-like"/>
    <property type="match status" value="1"/>
</dbReference>
<evidence type="ECO:0008006" key="9">
    <source>
        <dbReference type="Google" id="ProtNLM"/>
    </source>
</evidence>
<keyword evidence="3" id="KW-0285">Flavoprotein</keyword>
<keyword evidence="4" id="KW-0274">FAD</keyword>
<dbReference type="InterPro" id="IPR014731">
    <property type="entry name" value="ETF_asu_C"/>
</dbReference>
<accession>A0A382KLK0</accession>
<dbReference type="Gene3D" id="3.40.50.1220">
    <property type="entry name" value="TPP-binding domain"/>
    <property type="match status" value="1"/>
</dbReference>
<evidence type="ECO:0000313" key="8">
    <source>
        <dbReference type="EMBL" id="SVC25119.1"/>
    </source>
</evidence>
<dbReference type="EMBL" id="UINC01081353">
    <property type="protein sequence ID" value="SVC25119.1"/>
    <property type="molecule type" value="Genomic_DNA"/>
</dbReference>
<dbReference type="PIRSF" id="PIRSF000089">
    <property type="entry name" value="Electra_flavoP_a"/>
    <property type="match status" value="1"/>
</dbReference>
<evidence type="ECO:0000259" key="6">
    <source>
        <dbReference type="Pfam" id="PF00766"/>
    </source>
</evidence>
<feature type="domain" description="Electron transfer flavoprotein alpha subunit C-terminal" evidence="6">
    <location>
        <begin position="118"/>
        <end position="198"/>
    </location>
</feature>
<name>A0A382KLK0_9ZZZZ</name>
<comment type="similarity">
    <text evidence="1">Belongs to the ETF alpha-subunit/FixB family.</text>
</comment>
<reference evidence="8" key="1">
    <citation type="submission" date="2018-05" db="EMBL/GenBank/DDBJ databases">
        <authorList>
            <person name="Lanie J.A."/>
            <person name="Ng W.-L."/>
            <person name="Kazmierczak K.M."/>
            <person name="Andrzejewski T.M."/>
            <person name="Davidsen T.M."/>
            <person name="Wayne K.J."/>
            <person name="Tettelin H."/>
            <person name="Glass J.I."/>
            <person name="Rusch D."/>
            <person name="Podicherti R."/>
            <person name="Tsui H.-C.T."/>
            <person name="Winkler M.E."/>
        </authorList>
    </citation>
    <scope>NUCLEOTIDE SEQUENCE</scope>
</reference>
<evidence type="ECO:0000256" key="1">
    <source>
        <dbReference type="ARBA" id="ARBA00005817"/>
    </source>
</evidence>
<evidence type="ECO:0000259" key="7">
    <source>
        <dbReference type="Pfam" id="PF01012"/>
    </source>
</evidence>
<protein>
    <recommendedName>
        <fullName evidence="9">Electron transfer flavoprotein alpha/beta-subunit N-terminal domain-containing protein</fullName>
    </recommendedName>
</protein>
<evidence type="ECO:0000256" key="5">
    <source>
        <dbReference type="ARBA" id="ARBA00022982"/>
    </source>
</evidence>
<dbReference type="InterPro" id="IPR018206">
    <property type="entry name" value="ETF_asu_C_CS"/>
</dbReference>
<dbReference type="Pfam" id="PF01012">
    <property type="entry name" value="ETF"/>
    <property type="match status" value="1"/>
</dbReference>
<dbReference type="Pfam" id="PF00766">
    <property type="entry name" value="ETF_alpha"/>
    <property type="match status" value="1"/>
</dbReference>
<evidence type="ECO:0000256" key="4">
    <source>
        <dbReference type="ARBA" id="ARBA00022827"/>
    </source>
</evidence>
<evidence type="ECO:0000256" key="2">
    <source>
        <dbReference type="ARBA" id="ARBA00022448"/>
    </source>
</evidence>